<dbReference type="Proteomes" id="UP000015105">
    <property type="component" value="Chromosome 7D"/>
</dbReference>
<reference evidence="1" key="5">
    <citation type="journal article" date="2021" name="G3 (Bethesda)">
        <title>Aegilops tauschii genome assembly Aet v5.0 features greater sequence contiguity and improved annotation.</title>
        <authorList>
            <person name="Wang L."/>
            <person name="Zhu T."/>
            <person name="Rodriguez J.C."/>
            <person name="Deal K.R."/>
            <person name="Dubcovsky J."/>
            <person name="McGuire P.E."/>
            <person name="Lux T."/>
            <person name="Spannagl M."/>
            <person name="Mayer K.F.X."/>
            <person name="Baldrich P."/>
            <person name="Meyers B.C."/>
            <person name="Huo N."/>
            <person name="Gu Y.Q."/>
            <person name="Zhou H."/>
            <person name="Devos K.M."/>
            <person name="Bennetzen J.L."/>
            <person name="Unver T."/>
            <person name="Budak H."/>
            <person name="Gulick P.J."/>
            <person name="Galiba G."/>
            <person name="Kalapos B."/>
            <person name="Nelson D.R."/>
            <person name="Li P."/>
            <person name="You F.M."/>
            <person name="Luo M.C."/>
            <person name="Dvorak J."/>
        </authorList>
    </citation>
    <scope>NUCLEOTIDE SEQUENCE [LARGE SCALE GENOMIC DNA]</scope>
    <source>
        <strain evidence="1">cv. AL8/78</strain>
    </source>
</reference>
<reference evidence="1" key="3">
    <citation type="journal article" date="2017" name="Nature">
        <title>Genome sequence of the progenitor of the wheat D genome Aegilops tauschii.</title>
        <authorList>
            <person name="Luo M.C."/>
            <person name="Gu Y.Q."/>
            <person name="Puiu D."/>
            <person name="Wang H."/>
            <person name="Twardziok S.O."/>
            <person name="Deal K.R."/>
            <person name="Huo N."/>
            <person name="Zhu T."/>
            <person name="Wang L."/>
            <person name="Wang Y."/>
            <person name="McGuire P.E."/>
            <person name="Liu S."/>
            <person name="Long H."/>
            <person name="Ramasamy R.K."/>
            <person name="Rodriguez J.C."/>
            <person name="Van S.L."/>
            <person name="Yuan L."/>
            <person name="Wang Z."/>
            <person name="Xia Z."/>
            <person name="Xiao L."/>
            <person name="Anderson O.D."/>
            <person name="Ouyang S."/>
            <person name="Liang Y."/>
            <person name="Zimin A.V."/>
            <person name="Pertea G."/>
            <person name="Qi P."/>
            <person name="Bennetzen J.L."/>
            <person name="Dai X."/>
            <person name="Dawson M.W."/>
            <person name="Muller H.G."/>
            <person name="Kugler K."/>
            <person name="Rivarola-Duarte L."/>
            <person name="Spannagl M."/>
            <person name="Mayer K.F.X."/>
            <person name="Lu F.H."/>
            <person name="Bevan M.W."/>
            <person name="Leroy P."/>
            <person name="Li P."/>
            <person name="You F.M."/>
            <person name="Sun Q."/>
            <person name="Liu Z."/>
            <person name="Lyons E."/>
            <person name="Wicker T."/>
            <person name="Salzberg S.L."/>
            <person name="Devos K.M."/>
            <person name="Dvorak J."/>
        </authorList>
    </citation>
    <scope>NUCLEOTIDE SEQUENCE [LARGE SCALE GENOMIC DNA]</scope>
    <source>
        <strain evidence="1">cv. AL8/78</strain>
    </source>
</reference>
<evidence type="ECO:0000313" key="1">
    <source>
        <dbReference type="EnsemblPlants" id="AET7Gv21334800.5"/>
    </source>
</evidence>
<sequence length="65" mass="7322">MFDAYVRTITISQLNLSCTPGKVVPSECCHRTCCKFYTHFFATPNTIVEHLSQLESVTTYSQDAS</sequence>
<reference evidence="1" key="4">
    <citation type="submission" date="2019-03" db="UniProtKB">
        <authorList>
            <consortium name="EnsemblPlants"/>
        </authorList>
    </citation>
    <scope>IDENTIFICATION</scope>
</reference>
<dbReference type="EnsemblPlants" id="AET7Gv21334800.5">
    <property type="protein sequence ID" value="AET7Gv21334800.5"/>
    <property type="gene ID" value="AET7Gv21334800"/>
</dbReference>
<keyword evidence="2" id="KW-1185">Reference proteome</keyword>
<dbReference type="AlphaFoldDB" id="A0A453TBW5"/>
<name>A0A453TBW5_AEGTS</name>
<proteinExistence type="predicted"/>
<accession>A0A453TBW5</accession>
<protein>
    <submittedName>
        <fullName evidence="1">Uncharacterized protein</fullName>
    </submittedName>
</protein>
<dbReference type="Gramene" id="AET7Gv21334800.5">
    <property type="protein sequence ID" value="AET7Gv21334800.5"/>
    <property type="gene ID" value="AET7Gv21334800"/>
</dbReference>
<evidence type="ECO:0000313" key="2">
    <source>
        <dbReference type="Proteomes" id="UP000015105"/>
    </source>
</evidence>
<reference evidence="2" key="1">
    <citation type="journal article" date="2014" name="Science">
        <title>Ancient hybridizations among the ancestral genomes of bread wheat.</title>
        <authorList>
            <consortium name="International Wheat Genome Sequencing Consortium,"/>
            <person name="Marcussen T."/>
            <person name="Sandve S.R."/>
            <person name="Heier L."/>
            <person name="Spannagl M."/>
            <person name="Pfeifer M."/>
            <person name="Jakobsen K.S."/>
            <person name="Wulff B.B."/>
            <person name="Steuernagel B."/>
            <person name="Mayer K.F."/>
            <person name="Olsen O.A."/>
        </authorList>
    </citation>
    <scope>NUCLEOTIDE SEQUENCE [LARGE SCALE GENOMIC DNA]</scope>
    <source>
        <strain evidence="2">cv. AL8/78</strain>
    </source>
</reference>
<organism evidence="1 2">
    <name type="scientific">Aegilops tauschii subsp. strangulata</name>
    <name type="common">Goatgrass</name>
    <dbReference type="NCBI Taxonomy" id="200361"/>
    <lineage>
        <taxon>Eukaryota</taxon>
        <taxon>Viridiplantae</taxon>
        <taxon>Streptophyta</taxon>
        <taxon>Embryophyta</taxon>
        <taxon>Tracheophyta</taxon>
        <taxon>Spermatophyta</taxon>
        <taxon>Magnoliopsida</taxon>
        <taxon>Liliopsida</taxon>
        <taxon>Poales</taxon>
        <taxon>Poaceae</taxon>
        <taxon>BOP clade</taxon>
        <taxon>Pooideae</taxon>
        <taxon>Triticodae</taxon>
        <taxon>Triticeae</taxon>
        <taxon>Triticinae</taxon>
        <taxon>Aegilops</taxon>
    </lineage>
</organism>
<reference evidence="2" key="2">
    <citation type="journal article" date="2017" name="Nat. Plants">
        <title>The Aegilops tauschii genome reveals multiple impacts of transposons.</title>
        <authorList>
            <person name="Zhao G."/>
            <person name="Zou C."/>
            <person name="Li K."/>
            <person name="Wang K."/>
            <person name="Li T."/>
            <person name="Gao L."/>
            <person name="Zhang X."/>
            <person name="Wang H."/>
            <person name="Yang Z."/>
            <person name="Liu X."/>
            <person name="Jiang W."/>
            <person name="Mao L."/>
            <person name="Kong X."/>
            <person name="Jiao Y."/>
            <person name="Jia J."/>
        </authorList>
    </citation>
    <scope>NUCLEOTIDE SEQUENCE [LARGE SCALE GENOMIC DNA]</scope>
    <source>
        <strain evidence="2">cv. AL8/78</strain>
    </source>
</reference>